<gene>
    <name evidence="1" type="ORF">CPAR01_10835</name>
</gene>
<name>A0ABQ9S9X2_9PEZI</name>
<dbReference type="GeneID" id="85378994"/>
<organism evidence="1 2">
    <name type="scientific">Colletotrichum paranaense</name>
    <dbReference type="NCBI Taxonomy" id="1914294"/>
    <lineage>
        <taxon>Eukaryota</taxon>
        <taxon>Fungi</taxon>
        <taxon>Dikarya</taxon>
        <taxon>Ascomycota</taxon>
        <taxon>Pezizomycotina</taxon>
        <taxon>Sordariomycetes</taxon>
        <taxon>Hypocreomycetidae</taxon>
        <taxon>Glomerellales</taxon>
        <taxon>Glomerellaceae</taxon>
        <taxon>Colletotrichum</taxon>
        <taxon>Colletotrichum acutatum species complex</taxon>
    </lineage>
</organism>
<keyword evidence="2" id="KW-1185">Reference proteome</keyword>
<protein>
    <submittedName>
        <fullName evidence="1">Cyanamide hydratase family HD domain-containing protein</fullName>
    </submittedName>
</protein>
<proteinExistence type="predicted"/>
<evidence type="ECO:0000313" key="2">
    <source>
        <dbReference type="Proteomes" id="UP001241169"/>
    </source>
</evidence>
<reference evidence="1 2" key="1">
    <citation type="submission" date="2016-10" db="EMBL/GenBank/DDBJ databases">
        <title>The genome sequence of Colletotrichum fioriniae PJ7.</title>
        <authorList>
            <person name="Baroncelli R."/>
        </authorList>
    </citation>
    <scope>NUCLEOTIDE SEQUENCE [LARGE SCALE GENOMIC DNA]</scope>
    <source>
        <strain evidence="1 2">IMI 384185</strain>
    </source>
</reference>
<dbReference type="EMBL" id="MOPA01000009">
    <property type="protein sequence ID" value="KAK1531186.1"/>
    <property type="molecule type" value="Genomic_DNA"/>
</dbReference>
<accession>A0ABQ9S9X2</accession>
<comment type="caution">
    <text evidence="1">The sequence shown here is derived from an EMBL/GenBank/DDBJ whole genome shotgun (WGS) entry which is preliminary data.</text>
</comment>
<dbReference type="Proteomes" id="UP001241169">
    <property type="component" value="Unassembled WGS sequence"/>
</dbReference>
<dbReference type="RefSeq" id="XP_060345443.1">
    <property type="nucleotide sequence ID" value="XM_060495095.1"/>
</dbReference>
<sequence>MRQGGSFDICGGFNALQALKDDGASANQAEAVAKAIMRHQDMSANGAITYIDQPIHFATLYNNLYHLPMMDDGTPMLAGAGQGQLVRDAITRENQGNGFSSLLQESPNFPTPLFILFERSRYHCSYTDLDIGLSLLILLTHEAIMRRSRSLANGYKRPELICILIVFRYVLSQKRNKSLASKHLDNDQFPKKLH</sequence>
<evidence type="ECO:0000313" key="1">
    <source>
        <dbReference type="EMBL" id="KAK1531186.1"/>
    </source>
</evidence>